<evidence type="ECO:0000256" key="3">
    <source>
        <dbReference type="ARBA" id="ARBA00022989"/>
    </source>
</evidence>
<sequence length="307" mass="34509">MGKVTFTSTQDSLILGFTITLSAISFIGASLIIVSYILFAPLRTNSFTLVTLMSLADVLGNFSYFLGDPTSNTGLCTFQGVLQQFAELSSILWSTIIAWTLYAAVVHRKDTSKMLHKFIAVGFGVPFLLALLPLTTSSYDNTGAWCWITAEDVAGQLWRWLIFYGPLWSAIGFNTYSVYIVRKGLKSAFAGADEIPQKYKVLINKLKWYPIILVFCWFWGTVNRLQNAFNPGNEVFWLYFLQAFFRSMQGALNAVAYGAQGSVREEWARWLSDRPRMGWLVEKVRPPMTEAPVTDGDEDVSNDETVL</sequence>
<dbReference type="InterPro" id="IPR017981">
    <property type="entry name" value="GPCR_2-like_7TM"/>
</dbReference>
<dbReference type="Gene3D" id="1.20.1070.10">
    <property type="entry name" value="Rhodopsin 7-helix transmembrane proteins"/>
    <property type="match status" value="1"/>
</dbReference>
<dbReference type="GO" id="GO:0007166">
    <property type="term" value="P:cell surface receptor signaling pathway"/>
    <property type="evidence" value="ECO:0007669"/>
    <property type="project" value="InterPro"/>
</dbReference>
<comment type="caution">
    <text evidence="10">The sequence shown here is derived from an EMBL/GenBank/DDBJ whole genome shotgun (WGS) entry which is preliminary data.</text>
</comment>
<dbReference type="EMBL" id="BRXW01000477">
    <property type="protein sequence ID" value="GMH58208.1"/>
    <property type="molecule type" value="Genomic_DNA"/>
</dbReference>
<evidence type="ECO:0000256" key="8">
    <source>
        <dbReference type="SAM" id="Phobius"/>
    </source>
</evidence>
<dbReference type="GO" id="GO:0005886">
    <property type="term" value="C:plasma membrane"/>
    <property type="evidence" value="ECO:0007669"/>
    <property type="project" value="TreeGrafter"/>
</dbReference>
<gene>
    <name evidence="10" type="ORF">TrLO_g12553</name>
</gene>
<evidence type="ECO:0000313" key="11">
    <source>
        <dbReference type="Proteomes" id="UP001165122"/>
    </source>
</evidence>
<evidence type="ECO:0000256" key="5">
    <source>
        <dbReference type="ARBA" id="ARBA00023136"/>
    </source>
</evidence>
<keyword evidence="3 8" id="KW-1133">Transmembrane helix</keyword>
<keyword evidence="5 8" id="KW-0472">Membrane</keyword>
<proteinExistence type="predicted"/>
<evidence type="ECO:0000256" key="7">
    <source>
        <dbReference type="ARBA" id="ARBA00023224"/>
    </source>
</evidence>
<feature type="transmembrane region" description="Helical" evidence="8">
    <location>
        <begin position="46"/>
        <end position="65"/>
    </location>
</feature>
<evidence type="ECO:0000256" key="1">
    <source>
        <dbReference type="ARBA" id="ARBA00004141"/>
    </source>
</evidence>
<feature type="transmembrane region" description="Helical" evidence="8">
    <location>
        <begin position="118"/>
        <end position="137"/>
    </location>
</feature>
<protein>
    <recommendedName>
        <fullName evidence="9">G-protein coupled receptors family 2 profile 2 domain-containing protein</fullName>
    </recommendedName>
</protein>
<dbReference type="InterPro" id="IPR022343">
    <property type="entry name" value="GCR1-cAMP_receptor"/>
</dbReference>
<dbReference type="PRINTS" id="PR02001">
    <property type="entry name" value="GCR1CAMPR"/>
</dbReference>
<name>A0A9W6ZW51_9STRA</name>
<evidence type="ECO:0000256" key="2">
    <source>
        <dbReference type="ARBA" id="ARBA00022692"/>
    </source>
</evidence>
<evidence type="ECO:0000256" key="4">
    <source>
        <dbReference type="ARBA" id="ARBA00023040"/>
    </source>
</evidence>
<keyword evidence="6" id="KW-0675">Receptor</keyword>
<evidence type="ECO:0000313" key="10">
    <source>
        <dbReference type="EMBL" id="GMH58208.1"/>
    </source>
</evidence>
<dbReference type="PANTHER" id="PTHR23112">
    <property type="entry name" value="G PROTEIN-COUPLED RECEPTOR 157-RELATED"/>
    <property type="match status" value="1"/>
</dbReference>
<organism evidence="10 11">
    <name type="scientific">Triparma laevis f. longispina</name>
    <dbReference type="NCBI Taxonomy" id="1714387"/>
    <lineage>
        <taxon>Eukaryota</taxon>
        <taxon>Sar</taxon>
        <taxon>Stramenopiles</taxon>
        <taxon>Ochrophyta</taxon>
        <taxon>Bolidophyceae</taxon>
        <taxon>Parmales</taxon>
        <taxon>Triparmaceae</taxon>
        <taxon>Triparma</taxon>
    </lineage>
</organism>
<accession>A0A9W6ZW51</accession>
<reference evidence="11" key="1">
    <citation type="journal article" date="2023" name="Commun. Biol.">
        <title>Genome analysis of Parmales, the sister group of diatoms, reveals the evolutionary specialization of diatoms from phago-mixotrophs to photoautotrophs.</title>
        <authorList>
            <person name="Ban H."/>
            <person name="Sato S."/>
            <person name="Yoshikawa S."/>
            <person name="Yamada K."/>
            <person name="Nakamura Y."/>
            <person name="Ichinomiya M."/>
            <person name="Sato N."/>
            <person name="Blanc-Mathieu R."/>
            <person name="Endo H."/>
            <person name="Kuwata A."/>
            <person name="Ogata H."/>
        </authorList>
    </citation>
    <scope>NUCLEOTIDE SEQUENCE [LARGE SCALE GENOMIC DNA]</scope>
    <source>
        <strain evidence="11">NIES 3700</strain>
    </source>
</reference>
<dbReference type="GO" id="GO:0004930">
    <property type="term" value="F:G protein-coupled receptor activity"/>
    <property type="evidence" value="ECO:0007669"/>
    <property type="project" value="UniProtKB-KW"/>
</dbReference>
<keyword evidence="4" id="KW-0297">G-protein coupled receptor</keyword>
<dbReference type="SUPFAM" id="SSF81321">
    <property type="entry name" value="Family A G protein-coupled receptor-like"/>
    <property type="match status" value="1"/>
</dbReference>
<keyword evidence="7" id="KW-0807">Transducer</keyword>
<dbReference type="GO" id="GO:0007189">
    <property type="term" value="P:adenylate cyclase-activating G protein-coupled receptor signaling pathway"/>
    <property type="evidence" value="ECO:0007669"/>
    <property type="project" value="TreeGrafter"/>
</dbReference>
<dbReference type="OrthoDB" id="100006at2759"/>
<evidence type="ECO:0000256" key="6">
    <source>
        <dbReference type="ARBA" id="ARBA00023170"/>
    </source>
</evidence>
<dbReference type="PROSITE" id="PS50261">
    <property type="entry name" value="G_PROTEIN_RECEP_F2_4"/>
    <property type="match status" value="1"/>
</dbReference>
<keyword evidence="11" id="KW-1185">Reference proteome</keyword>
<evidence type="ECO:0000259" key="9">
    <source>
        <dbReference type="PROSITE" id="PS50261"/>
    </source>
</evidence>
<dbReference type="InterPro" id="IPR022340">
    <property type="entry name" value="GPCR_GCR1_put"/>
</dbReference>
<dbReference type="Proteomes" id="UP001165122">
    <property type="component" value="Unassembled WGS sequence"/>
</dbReference>
<dbReference type="AlphaFoldDB" id="A0A9W6ZW51"/>
<keyword evidence="2 8" id="KW-0812">Transmembrane</keyword>
<comment type="subcellular location">
    <subcellularLocation>
        <location evidence="1">Membrane</location>
        <topology evidence="1">Multi-pass membrane protein</topology>
    </subcellularLocation>
</comment>
<feature type="transmembrane region" description="Helical" evidence="8">
    <location>
        <begin position="85"/>
        <end position="106"/>
    </location>
</feature>
<feature type="transmembrane region" description="Helical" evidence="8">
    <location>
        <begin position="157"/>
        <end position="179"/>
    </location>
</feature>
<dbReference type="Pfam" id="PF05462">
    <property type="entry name" value="Dicty_CAR"/>
    <property type="match status" value="1"/>
</dbReference>
<feature type="domain" description="G-protein coupled receptors family 2 profile 2" evidence="9">
    <location>
        <begin position="14"/>
        <end position="261"/>
    </location>
</feature>
<dbReference type="PRINTS" id="PR02000">
    <property type="entry name" value="GCR1PLANT"/>
</dbReference>
<dbReference type="PANTHER" id="PTHR23112:SF0">
    <property type="entry name" value="TRANSMEMBRANE PROTEIN 116"/>
    <property type="match status" value="1"/>
</dbReference>
<feature type="transmembrane region" description="Helical" evidence="8">
    <location>
        <begin position="12"/>
        <end position="39"/>
    </location>
</feature>